<dbReference type="NCBIfam" id="TIGR04453">
    <property type="entry name" value="Lepto_8Cys"/>
    <property type="match status" value="1"/>
</dbReference>
<sequence length="96" mass="10559">MTLKHFFLLILFFLISTGSVSAQSAACNEICGFYSGCVEQNAPRKLSADEKTKVKTGCINSCKKHSAAVTACFENHKSQCKPFNECIVNAYNTNKK</sequence>
<reference evidence="2 3" key="1">
    <citation type="journal article" date="2006" name="Proc. Natl. Acad. Sci. U.S.A.">
        <title>Genome reduction in Leptospira borgpetersenii reflects limited transmission potential.</title>
        <authorList>
            <person name="Bulach D.M."/>
            <person name="Zuerner R.L."/>
            <person name="Wilson P."/>
            <person name="Seemann T."/>
            <person name="McGrath A."/>
            <person name="Cullen P.A."/>
            <person name="Davis J."/>
            <person name="Johnson M."/>
            <person name="Kuczek E."/>
            <person name="Alt D.P."/>
            <person name="Peterson-Burch B."/>
            <person name="Coppel R.L."/>
            <person name="Rood J.I."/>
            <person name="Davies J.K."/>
            <person name="Adler B."/>
        </authorList>
    </citation>
    <scope>NUCLEOTIDE SEQUENCE [LARGE SCALE GENOMIC DNA]</scope>
    <source>
        <strain evidence="2 3">JB197</strain>
    </source>
</reference>
<dbReference type="AlphaFoldDB" id="Q04TU8"/>
<evidence type="ECO:0008006" key="4">
    <source>
        <dbReference type="Google" id="ProtNLM"/>
    </source>
</evidence>
<gene>
    <name evidence="2" type="ordered locus">LBJ_1040</name>
</gene>
<evidence type="ECO:0000256" key="1">
    <source>
        <dbReference type="SAM" id="SignalP"/>
    </source>
</evidence>
<dbReference type="HOGENOM" id="CLU_2382619_0_0_12"/>
<keyword evidence="1" id="KW-0732">Signal</keyword>
<evidence type="ECO:0000313" key="3">
    <source>
        <dbReference type="Proteomes" id="UP000000656"/>
    </source>
</evidence>
<dbReference type="Proteomes" id="UP000000656">
    <property type="component" value="Chromosome 1"/>
</dbReference>
<feature type="chain" id="PRO_5004164632" description="Cys-rich protein" evidence="1">
    <location>
        <begin position="23"/>
        <end position="96"/>
    </location>
</feature>
<evidence type="ECO:0000313" key="2">
    <source>
        <dbReference type="EMBL" id="ABJ75672.1"/>
    </source>
</evidence>
<dbReference type="RefSeq" id="WP_011670494.1">
    <property type="nucleotide sequence ID" value="NC_008510.1"/>
</dbReference>
<name>Q04TU8_LEPBJ</name>
<dbReference type="KEGG" id="lbj:LBJ_1040"/>
<dbReference type="InterPro" id="IPR031029">
    <property type="entry name" value="Lepto_8Cys"/>
</dbReference>
<feature type="signal peptide" evidence="1">
    <location>
        <begin position="1"/>
        <end position="22"/>
    </location>
</feature>
<dbReference type="GeneID" id="61174655"/>
<accession>Q04TU8</accession>
<organism evidence="2 3">
    <name type="scientific">Leptospira borgpetersenii serovar Hardjo-bovis (strain JB197)</name>
    <dbReference type="NCBI Taxonomy" id="355277"/>
    <lineage>
        <taxon>Bacteria</taxon>
        <taxon>Pseudomonadati</taxon>
        <taxon>Spirochaetota</taxon>
        <taxon>Spirochaetia</taxon>
        <taxon>Leptospirales</taxon>
        <taxon>Leptospiraceae</taxon>
        <taxon>Leptospira</taxon>
    </lineage>
</organism>
<proteinExistence type="predicted"/>
<protein>
    <recommendedName>
        <fullName evidence="4">Cys-rich protein</fullName>
    </recommendedName>
</protein>
<dbReference type="EMBL" id="CP000350">
    <property type="protein sequence ID" value="ABJ75672.1"/>
    <property type="molecule type" value="Genomic_DNA"/>
</dbReference>